<keyword evidence="5" id="KW-1185">Reference proteome</keyword>
<organism evidence="4 5">
    <name type="scientific">Nocardioides lentus</name>
    <dbReference type="NCBI Taxonomy" id="338077"/>
    <lineage>
        <taxon>Bacteria</taxon>
        <taxon>Bacillati</taxon>
        <taxon>Actinomycetota</taxon>
        <taxon>Actinomycetes</taxon>
        <taxon>Propionibacteriales</taxon>
        <taxon>Nocardioidaceae</taxon>
        <taxon>Nocardioides</taxon>
    </lineage>
</organism>
<keyword evidence="2" id="KW-0501">Molybdenum cofactor biosynthesis</keyword>
<evidence type="ECO:0000256" key="3">
    <source>
        <dbReference type="SAM" id="MobiDB-lite"/>
    </source>
</evidence>
<dbReference type="SUPFAM" id="SSF53927">
    <property type="entry name" value="Cytidine deaminase-like"/>
    <property type="match status" value="1"/>
</dbReference>
<protein>
    <submittedName>
        <fullName evidence="4">Formate dehydrogenase accessory sulfurtransferase FdhD</fullName>
    </submittedName>
</protein>
<dbReference type="Proteomes" id="UP001501612">
    <property type="component" value="Unassembled WGS sequence"/>
</dbReference>
<keyword evidence="1" id="KW-0963">Cytoplasm</keyword>
<comment type="caution">
    <text evidence="4">The sequence shown here is derived from an EMBL/GenBank/DDBJ whole genome shotgun (WGS) entry which is preliminary data.</text>
</comment>
<dbReference type="EMBL" id="BAAAMY010000002">
    <property type="protein sequence ID" value="GAA1908436.1"/>
    <property type="molecule type" value="Genomic_DNA"/>
</dbReference>
<dbReference type="Pfam" id="PF02634">
    <property type="entry name" value="FdhD-NarQ"/>
    <property type="match status" value="1"/>
</dbReference>
<dbReference type="InterPro" id="IPR016193">
    <property type="entry name" value="Cytidine_deaminase-like"/>
</dbReference>
<dbReference type="RefSeq" id="WP_344003739.1">
    <property type="nucleotide sequence ID" value="NZ_BAAAMY010000002.1"/>
</dbReference>
<dbReference type="Gene3D" id="3.10.20.10">
    <property type="match status" value="1"/>
</dbReference>
<feature type="compositionally biased region" description="Basic and acidic residues" evidence="3">
    <location>
        <begin position="15"/>
        <end position="31"/>
    </location>
</feature>
<proteinExistence type="predicted"/>
<evidence type="ECO:0000313" key="5">
    <source>
        <dbReference type="Proteomes" id="UP001501612"/>
    </source>
</evidence>
<accession>A0ABN2NZV9</accession>
<dbReference type="PIRSF" id="PIRSF015626">
    <property type="entry name" value="FdhD"/>
    <property type="match status" value="1"/>
</dbReference>
<evidence type="ECO:0000256" key="1">
    <source>
        <dbReference type="ARBA" id="ARBA00022490"/>
    </source>
</evidence>
<gene>
    <name evidence="4" type="primary">fdhD</name>
    <name evidence="4" type="ORF">GCM10009737_06780</name>
</gene>
<sequence length="276" mass="29295">MSARSRRPGPTVRVRVTETTDDGERRREDRVATEEPLEIRLAWPGSPASRVWVTMRTPGHDFELAAGYLLHEGLVGPGDLRTVAYCTDEDLSDEEEFNVVTVTLERPPRRDPGHRHVGSSSGSSACGVCGKDSVSDVLDLARGERWAGPAVHADLVRALPERLRPAQAVFERTGGVHAAGLFTASGELLVAREDVGRHNAVDKVTGARLLAGAPVSDACLVVSGRAGFELVQKAVATGTGALAAVGVPSSLSVRLAAESGLALYGWVSGRRCVRYA</sequence>
<dbReference type="PANTHER" id="PTHR30592">
    <property type="entry name" value="FORMATE DEHYDROGENASE"/>
    <property type="match status" value="1"/>
</dbReference>
<evidence type="ECO:0000256" key="2">
    <source>
        <dbReference type="ARBA" id="ARBA00023150"/>
    </source>
</evidence>
<dbReference type="Gene3D" id="3.40.140.10">
    <property type="entry name" value="Cytidine Deaminase, domain 2"/>
    <property type="match status" value="1"/>
</dbReference>
<name>A0ABN2NZV9_9ACTN</name>
<dbReference type="InterPro" id="IPR003786">
    <property type="entry name" value="FdhD"/>
</dbReference>
<evidence type="ECO:0000313" key="4">
    <source>
        <dbReference type="EMBL" id="GAA1908436.1"/>
    </source>
</evidence>
<reference evidence="4 5" key="1">
    <citation type="journal article" date="2019" name="Int. J. Syst. Evol. Microbiol.">
        <title>The Global Catalogue of Microorganisms (GCM) 10K type strain sequencing project: providing services to taxonomists for standard genome sequencing and annotation.</title>
        <authorList>
            <consortium name="The Broad Institute Genomics Platform"/>
            <consortium name="The Broad Institute Genome Sequencing Center for Infectious Disease"/>
            <person name="Wu L."/>
            <person name="Ma J."/>
        </authorList>
    </citation>
    <scope>NUCLEOTIDE SEQUENCE [LARGE SCALE GENOMIC DNA]</scope>
    <source>
        <strain evidence="4 5">JCM 14046</strain>
    </source>
</reference>
<dbReference type="PANTHER" id="PTHR30592:SF1">
    <property type="entry name" value="SULFUR CARRIER PROTEIN FDHD"/>
    <property type="match status" value="1"/>
</dbReference>
<feature type="region of interest" description="Disordered" evidence="3">
    <location>
        <begin position="1"/>
        <end position="31"/>
    </location>
</feature>